<gene>
    <name evidence="1" type="ORF">SAMN04489765_3332</name>
</gene>
<reference evidence="2" key="1">
    <citation type="submission" date="2016-10" db="EMBL/GenBank/DDBJ databases">
        <authorList>
            <person name="Varghese N."/>
            <person name="Submissions S."/>
        </authorList>
    </citation>
    <scope>NUCLEOTIDE SEQUENCE [LARGE SCALE GENOMIC DNA]</scope>
    <source>
        <strain evidence="2">DSM 44142</strain>
    </source>
</reference>
<proteinExistence type="predicted"/>
<dbReference type="AlphaFoldDB" id="A0A1H1GHA4"/>
<dbReference type="STRING" id="47312.SAMN04489765_3332"/>
<dbReference type="RefSeq" id="WP_068567830.1">
    <property type="nucleotide sequence ID" value="NZ_FNLF01000002.1"/>
</dbReference>
<organism evidence="1 2">
    <name type="scientific">Tsukamurella pulmonis</name>
    <dbReference type="NCBI Taxonomy" id="47312"/>
    <lineage>
        <taxon>Bacteria</taxon>
        <taxon>Bacillati</taxon>
        <taxon>Actinomycetota</taxon>
        <taxon>Actinomycetes</taxon>
        <taxon>Mycobacteriales</taxon>
        <taxon>Tsukamurellaceae</taxon>
        <taxon>Tsukamurella</taxon>
    </lineage>
</organism>
<evidence type="ECO:0000313" key="1">
    <source>
        <dbReference type="EMBL" id="SDR12495.1"/>
    </source>
</evidence>
<dbReference type="EMBL" id="FNLF01000002">
    <property type="protein sequence ID" value="SDR12495.1"/>
    <property type="molecule type" value="Genomic_DNA"/>
</dbReference>
<name>A0A1H1GHA4_9ACTN</name>
<sequence>MDTCDLHRAAEEYAALLSEAVSADLAAPAGERTVGELTAALAESASGLASRLGAAPSVVPGGAGPPDLYGGGYEHAFRRAVQRLRAAAASSDGRACDELADLIREIDSGAVALREALRLD</sequence>
<accession>A0A1H1GHA4</accession>
<evidence type="ECO:0000313" key="2">
    <source>
        <dbReference type="Proteomes" id="UP000183053"/>
    </source>
</evidence>
<keyword evidence="2" id="KW-1185">Reference proteome</keyword>
<protein>
    <submittedName>
        <fullName evidence="1">Uncharacterized protein</fullName>
    </submittedName>
</protein>
<dbReference type="Proteomes" id="UP000183053">
    <property type="component" value="Unassembled WGS sequence"/>
</dbReference>